<proteinExistence type="predicted"/>
<evidence type="ECO:0000313" key="2">
    <source>
        <dbReference type="EMBL" id="KAK7752878.1"/>
    </source>
</evidence>
<evidence type="ECO:0000313" key="3">
    <source>
        <dbReference type="Proteomes" id="UP001320420"/>
    </source>
</evidence>
<dbReference type="EMBL" id="JAKJXP020000034">
    <property type="protein sequence ID" value="KAK7752878.1"/>
    <property type="molecule type" value="Genomic_DNA"/>
</dbReference>
<feature type="coiled-coil region" evidence="1">
    <location>
        <begin position="14"/>
        <end position="83"/>
    </location>
</feature>
<comment type="caution">
    <text evidence="2">The sequence shown here is derived from an EMBL/GenBank/DDBJ whole genome shotgun (WGS) entry which is preliminary data.</text>
</comment>
<reference evidence="2 3" key="1">
    <citation type="submission" date="2024-02" db="EMBL/GenBank/DDBJ databases">
        <title>De novo assembly and annotation of 12 fungi associated with fruit tree decline syndrome in Ontario, Canada.</title>
        <authorList>
            <person name="Sulman M."/>
            <person name="Ellouze W."/>
            <person name="Ilyukhin E."/>
        </authorList>
    </citation>
    <scope>NUCLEOTIDE SEQUENCE [LARGE SCALE GENOMIC DNA]</scope>
    <source>
        <strain evidence="2 3">M11/M66-122</strain>
    </source>
</reference>
<sequence length="103" mass="12117">MRAVTMPNSHSTEYEALQARVDQLTAQVQALRARCTQADRKSKQEGDRYAHERVVNRRLRERISTLLQENTELQARLREEQSVAETYDYYHQAGMRPDSDDDY</sequence>
<keyword evidence="1" id="KW-0175">Coiled coil</keyword>
<keyword evidence="3" id="KW-1185">Reference proteome</keyword>
<protein>
    <submittedName>
        <fullName evidence="2">Uncharacterized protein</fullName>
    </submittedName>
</protein>
<evidence type="ECO:0000256" key="1">
    <source>
        <dbReference type="SAM" id="Coils"/>
    </source>
</evidence>
<accession>A0AAN9US49</accession>
<organism evidence="2 3">
    <name type="scientific">Diatrype stigma</name>
    <dbReference type="NCBI Taxonomy" id="117547"/>
    <lineage>
        <taxon>Eukaryota</taxon>
        <taxon>Fungi</taxon>
        <taxon>Dikarya</taxon>
        <taxon>Ascomycota</taxon>
        <taxon>Pezizomycotina</taxon>
        <taxon>Sordariomycetes</taxon>
        <taxon>Xylariomycetidae</taxon>
        <taxon>Xylariales</taxon>
        <taxon>Diatrypaceae</taxon>
        <taxon>Diatrype</taxon>
    </lineage>
</organism>
<dbReference type="AlphaFoldDB" id="A0AAN9US49"/>
<dbReference type="Proteomes" id="UP001320420">
    <property type="component" value="Unassembled WGS sequence"/>
</dbReference>
<name>A0AAN9US49_9PEZI</name>
<gene>
    <name evidence="2" type="ORF">SLS62_005220</name>
</gene>